<protein>
    <recommendedName>
        <fullName evidence="3">Antitoxin</fullName>
    </recommendedName>
</protein>
<dbReference type="Proteomes" id="UP000176650">
    <property type="component" value="Unassembled WGS sequence"/>
</dbReference>
<proteinExistence type="predicted"/>
<comment type="caution">
    <text evidence="1">The sequence shown here is derived from an EMBL/GenBank/DDBJ whole genome shotgun (WGS) entry which is preliminary data.</text>
</comment>
<dbReference type="STRING" id="1797298.A2988_01725"/>
<name>A0A1F5BUB3_9BACT</name>
<evidence type="ECO:0000313" key="2">
    <source>
        <dbReference type="Proteomes" id="UP000176650"/>
    </source>
</evidence>
<gene>
    <name evidence="1" type="ORF">A2988_01725</name>
</gene>
<accession>A0A1F5BUB3</accession>
<sequence>MHMHIKTKKASRSIVGLKELREHMEGYIGEVNKGRSFIVVRRSQPIFKISPPDEAQLWEPVVDFTNIKKGGVPVEDILSLL</sequence>
<dbReference type="AlphaFoldDB" id="A0A1F5BUB3"/>
<evidence type="ECO:0008006" key="3">
    <source>
        <dbReference type="Google" id="ProtNLM"/>
    </source>
</evidence>
<dbReference type="EMBL" id="MEYS01000002">
    <property type="protein sequence ID" value="OGD34178.1"/>
    <property type="molecule type" value="Genomic_DNA"/>
</dbReference>
<organism evidence="1 2">
    <name type="scientific">Candidatus Azambacteria bacterium RIFCSPLOWO2_01_FULL_46_25</name>
    <dbReference type="NCBI Taxonomy" id="1797298"/>
    <lineage>
        <taxon>Bacteria</taxon>
        <taxon>Candidatus Azamiibacteriota</taxon>
    </lineage>
</organism>
<reference evidence="1 2" key="1">
    <citation type="journal article" date="2016" name="Nat. Commun.">
        <title>Thousands of microbial genomes shed light on interconnected biogeochemical processes in an aquifer system.</title>
        <authorList>
            <person name="Anantharaman K."/>
            <person name="Brown C.T."/>
            <person name="Hug L.A."/>
            <person name="Sharon I."/>
            <person name="Castelle C.J."/>
            <person name="Probst A.J."/>
            <person name="Thomas B.C."/>
            <person name="Singh A."/>
            <person name="Wilkins M.J."/>
            <person name="Karaoz U."/>
            <person name="Brodie E.L."/>
            <person name="Williams K.H."/>
            <person name="Hubbard S.S."/>
            <person name="Banfield J.F."/>
        </authorList>
    </citation>
    <scope>NUCLEOTIDE SEQUENCE [LARGE SCALE GENOMIC DNA]</scope>
</reference>
<evidence type="ECO:0000313" key="1">
    <source>
        <dbReference type="EMBL" id="OGD34178.1"/>
    </source>
</evidence>